<dbReference type="InterPro" id="IPR051316">
    <property type="entry name" value="Zinc-reg_GTPase_activator"/>
</dbReference>
<evidence type="ECO:0000256" key="6">
    <source>
        <dbReference type="ARBA" id="ARBA00049117"/>
    </source>
</evidence>
<dbReference type="InterPro" id="IPR027417">
    <property type="entry name" value="P-loop_NTPase"/>
</dbReference>
<keyword evidence="2" id="KW-0378">Hydrolase</keyword>
<evidence type="ECO:0000256" key="2">
    <source>
        <dbReference type="ARBA" id="ARBA00022801"/>
    </source>
</evidence>
<evidence type="ECO:0000313" key="8">
    <source>
        <dbReference type="EMBL" id="RID91447.1"/>
    </source>
</evidence>
<dbReference type="PANTHER" id="PTHR13748:SF62">
    <property type="entry name" value="COBW DOMAIN-CONTAINING PROTEIN"/>
    <property type="match status" value="1"/>
</dbReference>
<dbReference type="Pfam" id="PF07683">
    <property type="entry name" value="CobW_C"/>
    <property type="match status" value="1"/>
</dbReference>
<dbReference type="SMART" id="SM00833">
    <property type="entry name" value="CobW_C"/>
    <property type="match status" value="1"/>
</dbReference>
<comment type="catalytic activity">
    <reaction evidence="6">
        <text>GTP + H2O = GDP + phosphate + H(+)</text>
        <dbReference type="Rhea" id="RHEA:19669"/>
        <dbReference type="ChEBI" id="CHEBI:15377"/>
        <dbReference type="ChEBI" id="CHEBI:15378"/>
        <dbReference type="ChEBI" id="CHEBI:37565"/>
        <dbReference type="ChEBI" id="CHEBI:43474"/>
        <dbReference type="ChEBI" id="CHEBI:58189"/>
    </reaction>
    <physiologicalReaction direction="left-to-right" evidence="6">
        <dbReference type="Rhea" id="RHEA:19670"/>
    </physiologicalReaction>
</comment>
<comment type="function">
    <text evidence="5">Zinc chaperone that directly transfers zinc cofactor to target proteins, thereby activating them. Zinc is transferred from the CXCC motif in the GTPase domain to the zinc binding site in target proteins in a process requiring GTP hydrolysis.</text>
</comment>
<dbReference type="Gene3D" id="3.40.50.300">
    <property type="entry name" value="P-loop containing nucleotide triphosphate hydrolases"/>
    <property type="match status" value="1"/>
</dbReference>
<keyword evidence="9" id="KW-1185">Reference proteome</keyword>
<gene>
    <name evidence="8" type="ORF">D2N39_12130</name>
</gene>
<name>A0A398BPI5_9RHOB</name>
<dbReference type="InterPro" id="IPR003495">
    <property type="entry name" value="CobW/HypB/UreG_nucleotide-bd"/>
</dbReference>
<sequence>MRPRWRRRWTRSPITWRRIWTCRACSRWRADLRAGGGAATDGREQETRMTDRIPVTILTGFLGAGKTTLLNRLMTEPGFGDTAVIVNEFGAVDVDGGLMEGVGDRAFASSTGCICCTVSGDVRLTLLRLKDEADSGKGPAFSRVVIETTGLADPAPVMQTFMTNDIMLDNFVLNGVVTVVDAANATEALDRYDEARRQVGVADLLVISKTDLADPAPVVERLTKLAPNAGVVTAVDLTAERLFSIAAYDVAGKPPVVAEWLRFASTGHHHHHHSANHHGGSVTAFCFMADQPIEASVMQMAIGALQSTYGPDLLRLKGLVELQELPGRPTVFHAVQHILSPPRSLPGWPEGMAGSRLVIIAAGPGRNQLPAMMASFLPEMRQVGEGW</sequence>
<dbReference type="GO" id="GO:0005737">
    <property type="term" value="C:cytoplasm"/>
    <property type="evidence" value="ECO:0007669"/>
    <property type="project" value="TreeGrafter"/>
</dbReference>
<dbReference type="Proteomes" id="UP000266649">
    <property type="component" value="Unassembled WGS sequence"/>
</dbReference>
<dbReference type="SUPFAM" id="SSF52540">
    <property type="entry name" value="P-loop containing nucleoside triphosphate hydrolases"/>
    <property type="match status" value="1"/>
</dbReference>
<reference evidence="8 9" key="1">
    <citation type="submission" date="2018-09" db="EMBL/GenBank/DDBJ databases">
        <title>Gemmobacter lutimaris sp. nov., a marine bacterium isolated from tidal flat.</title>
        <authorList>
            <person name="Lee D.W."/>
            <person name="Yoo Y."/>
            <person name="Kim J.-J."/>
            <person name="Kim B.S."/>
        </authorList>
    </citation>
    <scope>NUCLEOTIDE SEQUENCE [LARGE SCALE GENOMIC DNA]</scope>
    <source>
        <strain evidence="8 9">YJ-T1-11</strain>
    </source>
</reference>
<dbReference type="SUPFAM" id="SSF90002">
    <property type="entry name" value="Hypothetical protein YjiA, C-terminal domain"/>
    <property type="match status" value="1"/>
</dbReference>
<organism evidence="8 9">
    <name type="scientific">Gemmobacter lutimaris</name>
    <dbReference type="NCBI Taxonomy" id="2306023"/>
    <lineage>
        <taxon>Bacteria</taxon>
        <taxon>Pseudomonadati</taxon>
        <taxon>Pseudomonadota</taxon>
        <taxon>Alphaproteobacteria</taxon>
        <taxon>Rhodobacterales</taxon>
        <taxon>Paracoccaceae</taxon>
        <taxon>Gemmobacter</taxon>
    </lineage>
</organism>
<keyword evidence="3" id="KW-0143">Chaperone</keyword>
<accession>A0A398BPI5</accession>
<feature type="domain" description="CobW C-terminal" evidence="7">
    <location>
        <begin position="282"/>
        <end position="377"/>
    </location>
</feature>
<evidence type="ECO:0000256" key="1">
    <source>
        <dbReference type="ARBA" id="ARBA00022741"/>
    </source>
</evidence>
<evidence type="ECO:0000259" key="7">
    <source>
        <dbReference type="SMART" id="SM00833"/>
    </source>
</evidence>
<comment type="caution">
    <text evidence="8">The sequence shown here is derived from an EMBL/GenBank/DDBJ whole genome shotgun (WGS) entry which is preliminary data.</text>
</comment>
<comment type="similarity">
    <text evidence="4">Belongs to the SIMIBI class G3E GTPase family. ZNG1 subfamily.</text>
</comment>
<dbReference type="CDD" id="cd03112">
    <property type="entry name" value="CobW-like"/>
    <property type="match status" value="1"/>
</dbReference>
<dbReference type="InterPro" id="IPR036627">
    <property type="entry name" value="CobW-likC_sf"/>
</dbReference>
<evidence type="ECO:0000256" key="3">
    <source>
        <dbReference type="ARBA" id="ARBA00023186"/>
    </source>
</evidence>
<dbReference type="Gene3D" id="3.30.1220.10">
    <property type="entry name" value="CobW-like, C-terminal domain"/>
    <property type="match status" value="1"/>
</dbReference>
<proteinExistence type="inferred from homology"/>
<dbReference type="GO" id="GO:0000166">
    <property type="term" value="F:nucleotide binding"/>
    <property type="evidence" value="ECO:0007669"/>
    <property type="project" value="UniProtKB-KW"/>
</dbReference>
<dbReference type="PANTHER" id="PTHR13748">
    <property type="entry name" value="COBW-RELATED"/>
    <property type="match status" value="1"/>
</dbReference>
<dbReference type="AlphaFoldDB" id="A0A398BPI5"/>
<dbReference type="Pfam" id="PF02492">
    <property type="entry name" value="cobW"/>
    <property type="match status" value="1"/>
</dbReference>
<dbReference type="InterPro" id="IPR011629">
    <property type="entry name" value="CobW-like_C"/>
</dbReference>
<evidence type="ECO:0000256" key="4">
    <source>
        <dbReference type="ARBA" id="ARBA00034320"/>
    </source>
</evidence>
<protein>
    <submittedName>
        <fullName evidence="8">GTP-binding protein</fullName>
    </submittedName>
</protein>
<dbReference type="GO" id="GO:0016787">
    <property type="term" value="F:hydrolase activity"/>
    <property type="evidence" value="ECO:0007669"/>
    <property type="project" value="UniProtKB-KW"/>
</dbReference>
<evidence type="ECO:0000256" key="5">
    <source>
        <dbReference type="ARBA" id="ARBA00045658"/>
    </source>
</evidence>
<keyword evidence="1" id="KW-0547">Nucleotide-binding</keyword>
<evidence type="ECO:0000313" key="9">
    <source>
        <dbReference type="Proteomes" id="UP000266649"/>
    </source>
</evidence>
<dbReference type="EMBL" id="QXXQ01000006">
    <property type="protein sequence ID" value="RID91447.1"/>
    <property type="molecule type" value="Genomic_DNA"/>
</dbReference>